<dbReference type="Gene3D" id="3.20.20.80">
    <property type="entry name" value="Glycosidases"/>
    <property type="match status" value="1"/>
</dbReference>
<dbReference type="InterPro" id="IPR017853">
    <property type="entry name" value="GH"/>
</dbReference>
<dbReference type="PANTHER" id="PTHR22600">
    <property type="entry name" value="BETA-HEXOSAMINIDASE"/>
    <property type="match status" value="1"/>
</dbReference>
<evidence type="ECO:0000256" key="2">
    <source>
        <dbReference type="ARBA" id="ARBA00006285"/>
    </source>
</evidence>
<name>A0A511Z1I6_9CELL</name>
<comment type="catalytic activity">
    <reaction evidence="1">
        <text>Hydrolysis of terminal non-reducing N-acetyl-D-hexosamine residues in N-acetyl-beta-D-hexosaminides.</text>
        <dbReference type="EC" id="3.2.1.52"/>
    </reaction>
</comment>
<dbReference type="GO" id="GO:0016020">
    <property type="term" value="C:membrane"/>
    <property type="evidence" value="ECO:0007669"/>
    <property type="project" value="TreeGrafter"/>
</dbReference>
<dbReference type="SUPFAM" id="SSF55545">
    <property type="entry name" value="beta-N-acetylhexosaminidase-like domain"/>
    <property type="match status" value="1"/>
</dbReference>
<keyword evidence="10" id="KW-1185">Reference proteome</keyword>
<evidence type="ECO:0000256" key="4">
    <source>
        <dbReference type="ARBA" id="ARBA00022801"/>
    </source>
</evidence>
<evidence type="ECO:0000313" key="10">
    <source>
        <dbReference type="Proteomes" id="UP000321484"/>
    </source>
</evidence>
<dbReference type="InterPro" id="IPR029018">
    <property type="entry name" value="Hex-like_dom2"/>
</dbReference>
<dbReference type="CDD" id="cd06568">
    <property type="entry name" value="GH20_SpHex_like"/>
    <property type="match status" value="1"/>
</dbReference>
<dbReference type="AlphaFoldDB" id="A0A511Z1I6"/>
<reference evidence="9 10" key="1">
    <citation type="submission" date="2019-07" db="EMBL/GenBank/DDBJ databases">
        <title>Whole genome shotgun sequence of Actinotalea fermentans NBRC 105374.</title>
        <authorList>
            <person name="Hosoyama A."/>
            <person name="Uohara A."/>
            <person name="Ohji S."/>
            <person name="Ichikawa N."/>
        </authorList>
    </citation>
    <scope>NUCLEOTIDE SEQUENCE [LARGE SCALE GENOMIC DNA]</scope>
    <source>
        <strain evidence="9 10">NBRC 105374</strain>
    </source>
</reference>
<evidence type="ECO:0000256" key="3">
    <source>
        <dbReference type="ARBA" id="ARBA00012663"/>
    </source>
</evidence>
<dbReference type="InterPro" id="IPR015883">
    <property type="entry name" value="Glyco_hydro_20_cat"/>
</dbReference>
<protein>
    <recommendedName>
        <fullName evidence="3">beta-N-acetylhexosaminidase</fullName>
        <ecNumber evidence="3">3.2.1.52</ecNumber>
    </recommendedName>
</protein>
<keyword evidence="5" id="KW-0326">Glycosidase</keyword>
<dbReference type="GO" id="GO:0005975">
    <property type="term" value="P:carbohydrate metabolic process"/>
    <property type="evidence" value="ECO:0007669"/>
    <property type="project" value="InterPro"/>
</dbReference>
<accession>A0A511Z1I6</accession>
<dbReference type="InterPro" id="IPR015882">
    <property type="entry name" value="HEX_bac_N"/>
</dbReference>
<dbReference type="Gene3D" id="3.30.379.10">
    <property type="entry name" value="Chitobiase/beta-hexosaminidase domain 2-like"/>
    <property type="match status" value="1"/>
</dbReference>
<feature type="active site" description="Proton donor" evidence="6">
    <location>
        <position position="277"/>
    </location>
</feature>
<dbReference type="Pfam" id="PF00728">
    <property type="entry name" value="Glyco_hydro_20"/>
    <property type="match status" value="1"/>
</dbReference>
<dbReference type="PRINTS" id="PR00738">
    <property type="entry name" value="GLHYDRLASE20"/>
</dbReference>
<dbReference type="Proteomes" id="UP000321484">
    <property type="component" value="Unassembled WGS sequence"/>
</dbReference>
<dbReference type="GO" id="GO:0004563">
    <property type="term" value="F:beta-N-acetylhexosaminidase activity"/>
    <property type="evidence" value="ECO:0007669"/>
    <property type="project" value="UniProtKB-EC"/>
</dbReference>
<keyword evidence="4" id="KW-0378">Hydrolase</keyword>
<dbReference type="InterPro" id="IPR025705">
    <property type="entry name" value="Beta_hexosaminidase_sua/sub"/>
</dbReference>
<dbReference type="GO" id="GO:0030203">
    <property type="term" value="P:glycosaminoglycan metabolic process"/>
    <property type="evidence" value="ECO:0007669"/>
    <property type="project" value="TreeGrafter"/>
</dbReference>
<proteinExistence type="inferred from homology"/>
<dbReference type="EMBL" id="BJYK01000010">
    <property type="protein sequence ID" value="GEN81303.1"/>
    <property type="molecule type" value="Genomic_DNA"/>
</dbReference>
<sequence>MPLGAGTRVVAVGEAEAVGAIAAAQLSVLLDREVPVAHDDGRPGAIVLRLLSGGAGASSPGAYRIQVDSVRALVTAVDLDGLRHGAVTLRQLLVPTTDGGRGLRPAFVVDAPRFTWRGLHLDVARSFFPVETVEKVVDVAAALKLNVLHLHLSDDQGWRLELPSRPLLTQISGRTAVDGGQAGFYTAADYARIQVHAGSRGITVIPEIDMPGHVNAAQHAYGELNPGGEPVPAYTGTEVGFSRLHPDLPATLPFIRDVVTEVAAMTRGPFLHIGGDEALAMQRPEYSRMIATIAEQVRVAGKTLVGWQEITQTPLAPSTVVQFWDPRADTSDLVDAAWQGARVVLSPAQHVYLDMKYDADTPIGSDWVGTTELRDAYEWEPMESVLGLLPGSIAGVEAAVWTEYVHDEQELFTLLLPRLAAVAEVAWSVPPRRSWPDFAVRVARYAPTWDAAGLPWYRSPQVAWETGAGR</sequence>
<dbReference type="EC" id="3.2.1.52" evidence="3"/>
<evidence type="ECO:0000259" key="8">
    <source>
        <dbReference type="Pfam" id="PF02838"/>
    </source>
</evidence>
<feature type="domain" description="Glycoside hydrolase family 20 catalytic" evidence="7">
    <location>
        <begin position="114"/>
        <end position="428"/>
    </location>
</feature>
<evidence type="ECO:0000256" key="1">
    <source>
        <dbReference type="ARBA" id="ARBA00001231"/>
    </source>
</evidence>
<feature type="domain" description="Beta-hexosaminidase bacterial type N-terminal" evidence="8">
    <location>
        <begin position="3"/>
        <end position="110"/>
    </location>
</feature>
<evidence type="ECO:0000313" key="9">
    <source>
        <dbReference type="EMBL" id="GEN81303.1"/>
    </source>
</evidence>
<dbReference type="Pfam" id="PF02838">
    <property type="entry name" value="Glyco_hydro_20b"/>
    <property type="match status" value="1"/>
</dbReference>
<evidence type="ECO:0000256" key="5">
    <source>
        <dbReference type="ARBA" id="ARBA00023295"/>
    </source>
</evidence>
<dbReference type="PANTHER" id="PTHR22600:SF57">
    <property type="entry name" value="BETA-N-ACETYLHEXOSAMINIDASE"/>
    <property type="match status" value="1"/>
</dbReference>
<comment type="caution">
    <text evidence="9">The sequence shown here is derived from an EMBL/GenBank/DDBJ whole genome shotgun (WGS) entry which is preliminary data.</text>
</comment>
<dbReference type="SUPFAM" id="SSF51445">
    <property type="entry name" value="(Trans)glycosidases"/>
    <property type="match status" value="1"/>
</dbReference>
<comment type="similarity">
    <text evidence="2">Belongs to the glycosyl hydrolase 20 family.</text>
</comment>
<organism evidence="9 10">
    <name type="scientific">Actinotalea fermentans</name>
    <dbReference type="NCBI Taxonomy" id="43671"/>
    <lineage>
        <taxon>Bacteria</taxon>
        <taxon>Bacillati</taxon>
        <taxon>Actinomycetota</taxon>
        <taxon>Actinomycetes</taxon>
        <taxon>Micrococcales</taxon>
        <taxon>Cellulomonadaceae</taxon>
        <taxon>Actinotalea</taxon>
    </lineage>
</organism>
<evidence type="ECO:0000256" key="6">
    <source>
        <dbReference type="PIRSR" id="PIRSR625705-1"/>
    </source>
</evidence>
<evidence type="ECO:0000259" key="7">
    <source>
        <dbReference type="Pfam" id="PF00728"/>
    </source>
</evidence>
<gene>
    <name evidence="9" type="ORF">AFE02nite_30370</name>
</gene>